<organism evidence="1 2">
    <name type="scientific">Mumia flava</name>
    <dbReference type="NCBI Taxonomy" id="1348852"/>
    <lineage>
        <taxon>Bacteria</taxon>
        <taxon>Bacillati</taxon>
        <taxon>Actinomycetota</taxon>
        <taxon>Actinomycetes</taxon>
        <taxon>Propionibacteriales</taxon>
        <taxon>Nocardioidaceae</taxon>
        <taxon>Mumia</taxon>
    </lineage>
</organism>
<accession>A0A2M9BFG1</accession>
<dbReference type="InterPro" id="IPR011200">
    <property type="entry name" value="UCP012608"/>
</dbReference>
<protein>
    <recommendedName>
        <fullName evidence="3">DUF2332 domain-containing protein</fullName>
    </recommendedName>
</protein>
<dbReference type="Proteomes" id="UP000230842">
    <property type="component" value="Unassembled WGS sequence"/>
</dbReference>
<proteinExistence type="predicted"/>
<gene>
    <name evidence="1" type="ORF">CLV56_0901</name>
</gene>
<evidence type="ECO:0000313" key="2">
    <source>
        <dbReference type="Proteomes" id="UP000230842"/>
    </source>
</evidence>
<dbReference type="AlphaFoldDB" id="A0A2M9BFG1"/>
<sequence length="354" mass="37095">MTRAAPSATGSRAAEAFTAQARTCEAIGSPMYGALFDAMAADIAAGGVTLRVLGEVAAAPPSAIALRLAGSLHRRVLDGRAPELVPFYPSVGGTWELEKAWPVVRERLEADAAALHAELAQPPQTNEVGRAAALLGGLLRVADRFSTPVRLVEVGASAGLNLCADRFAYGSPSGRWGAKGASVVLDDAWRGPNPPGDAPLQVVERIGIDLDPLDAGDPADRLTLESYTWPDQVVRLERLRAALAVADATERTMLTVGAADGLDEIEPVPGIATVVWHSVFRQYVGEAELARIDARVAELGAAGTPDTPFARITLEPDVPGSVGPYPVLLTTWPFGEETRIGTAPPHGLPVTWTG</sequence>
<reference evidence="1 2" key="1">
    <citation type="submission" date="2017-11" db="EMBL/GenBank/DDBJ databases">
        <title>Genomic Encyclopedia of Archaeal and Bacterial Type Strains, Phase II (KMG-II): From Individual Species to Whole Genera.</title>
        <authorList>
            <person name="Goeker M."/>
        </authorList>
    </citation>
    <scope>NUCLEOTIDE SEQUENCE [LARGE SCALE GENOMIC DNA]</scope>
    <source>
        <strain evidence="1 2">DSM 27763</strain>
    </source>
</reference>
<dbReference type="RefSeq" id="WP_100414440.1">
    <property type="nucleotide sequence ID" value="NZ_PGEZ01000001.1"/>
</dbReference>
<comment type="caution">
    <text evidence="1">The sequence shown here is derived from an EMBL/GenBank/DDBJ whole genome shotgun (WGS) entry which is preliminary data.</text>
</comment>
<dbReference type="Pfam" id="PF10094">
    <property type="entry name" value="DUF2332"/>
    <property type="match status" value="1"/>
</dbReference>
<evidence type="ECO:0008006" key="3">
    <source>
        <dbReference type="Google" id="ProtNLM"/>
    </source>
</evidence>
<dbReference type="OrthoDB" id="8899077at2"/>
<evidence type="ECO:0000313" key="1">
    <source>
        <dbReference type="EMBL" id="PJJ56690.1"/>
    </source>
</evidence>
<dbReference type="EMBL" id="PGEZ01000001">
    <property type="protein sequence ID" value="PJJ56690.1"/>
    <property type="molecule type" value="Genomic_DNA"/>
</dbReference>
<keyword evidence="2" id="KW-1185">Reference proteome</keyword>
<dbReference type="PIRSF" id="PIRSF012608">
    <property type="entry name" value="UCP012608"/>
    <property type="match status" value="1"/>
</dbReference>
<name>A0A2M9BFG1_9ACTN</name>